<dbReference type="InterPro" id="IPR002397">
    <property type="entry name" value="Cyt_P450_B"/>
</dbReference>
<dbReference type="SUPFAM" id="SSF48264">
    <property type="entry name" value="Cytochrome P450"/>
    <property type="match status" value="1"/>
</dbReference>
<dbReference type="Pfam" id="PF00067">
    <property type="entry name" value="p450"/>
    <property type="match status" value="1"/>
</dbReference>
<evidence type="ECO:0000256" key="2">
    <source>
        <dbReference type="ARBA" id="ARBA00010617"/>
    </source>
</evidence>
<keyword evidence="7" id="KW-0503">Monooxygenase</keyword>
<dbReference type="GO" id="GO:0008395">
    <property type="term" value="F:steroid hydroxylase activity"/>
    <property type="evidence" value="ECO:0007669"/>
    <property type="project" value="TreeGrafter"/>
</dbReference>
<dbReference type="GO" id="GO:0005506">
    <property type="term" value="F:iron ion binding"/>
    <property type="evidence" value="ECO:0007669"/>
    <property type="project" value="InterPro"/>
</dbReference>
<keyword evidence="6" id="KW-0408">Iron</keyword>
<evidence type="ECO:0000256" key="5">
    <source>
        <dbReference type="ARBA" id="ARBA00023002"/>
    </source>
</evidence>
<dbReference type="PANTHER" id="PTHR46696:SF4">
    <property type="entry name" value="BIOTIN BIOSYNTHESIS CYTOCHROME P450"/>
    <property type="match status" value="1"/>
</dbReference>
<evidence type="ECO:0000256" key="3">
    <source>
        <dbReference type="ARBA" id="ARBA00022617"/>
    </source>
</evidence>
<dbReference type="PRINTS" id="PR00359">
    <property type="entry name" value="BP450"/>
</dbReference>
<proteinExistence type="inferred from homology"/>
<dbReference type="AlphaFoldDB" id="A0A1X0A4S3"/>
<evidence type="ECO:0000256" key="1">
    <source>
        <dbReference type="ARBA" id="ARBA00001971"/>
    </source>
</evidence>
<dbReference type="OrthoDB" id="5241086at2"/>
<dbReference type="EMBL" id="MVHE01000004">
    <property type="protein sequence ID" value="ORA24686.1"/>
    <property type="molecule type" value="Genomic_DNA"/>
</dbReference>
<evidence type="ECO:0000313" key="9">
    <source>
        <dbReference type="Proteomes" id="UP000192284"/>
    </source>
</evidence>
<evidence type="ECO:0000313" key="8">
    <source>
        <dbReference type="EMBL" id="ORA24686.1"/>
    </source>
</evidence>
<evidence type="ECO:0000256" key="7">
    <source>
        <dbReference type="ARBA" id="ARBA00023033"/>
    </source>
</evidence>
<dbReference type="GO" id="GO:0006707">
    <property type="term" value="P:cholesterol catabolic process"/>
    <property type="evidence" value="ECO:0007669"/>
    <property type="project" value="TreeGrafter"/>
</dbReference>
<dbReference type="RefSeq" id="WP_083111756.1">
    <property type="nucleotide sequence ID" value="NZ_JACKTS010000034.1"/>
</dbReference>
<comment type="caution">
    <text evidence="8">The sequence shown here is derived from an EMBL/GenBank/DDBJ whole genome shotgun (WGS) entry which is preliminary data.</text>
</comment>
<keyword evidence="5" id="KW-0560">Oxidoreductase</keyword>
<sequence>MSVQQDLLDIDILSPDVYLAGVPHDRFALLRREAPVYFHDEPQGRGFWAVTKHGDSLRVLRDADAFSSQRGGTQIADLPLEDMRVSPDHLANMDPPRHTRHRAIIGQAFTPYGLGSVGAWVKGRVASLVDALADKLEARESVDFMDEFAAKLPIGTILYMVGVPSTDGAMVNRWVHELLTPDDAEYQTSEEHRAETTRRFMEYAHMLAEERRKVPRDDLLSRLMTAEVDGHKLSYHQFGMFFLLLLAAGTHSTRLLLGNGMLALMNHPDQRRRLLEDPALIASAVEEFLRYDPPILHFRRTATRATEIGGQKIAAGDKVAVFFASANRDEEVFTEPDVFDVARTPNDHLSFAHGPHFCMGNALARMEARVALGECLRRLPDLAPAGPAPRIRSNWFNGVKKLPVRAE</sequence>
<keyword evidence="4" id="KW-0479">Metal-binding</keyword>
<evidence type="ECO:0000256" key="6">
    <source>
        <dbReference type="ARBA" id="ARBA00023004"/>
    </source>
</evidence>
<dbReference type="PANTHER" id="PTHR46696">
    <property type="entry name" value="P450, PUTATIVE (EUROFUNG)-RELATED"/>
    <property type="match status" value="1"/>
</dbReference>
<comment type="similarity">
    <text evidence="2">Belongs to the cytochrome P450 family.</text>
</comment>
<gene>
    <name evidence="8" type="ORF">BST12_04215</name>
</gene>
<name>A0A1X0A4S3_MYCAN</name>
<dbReference type="GO" id="GO:0036199">
    <property type="term" value="F:cholest-4-en-3-one 26-monooxygenase activity"/>
    <property type="evidence" value="ECO:0007669"/>
    <property type="project" value="TreeGrafter"/>
</dbReference>
<accession>A0A1X0A4S3</accession>
<dbReference type="FunFam" id="1.10.630.10:FF:000018">
    <property type="entry name" value="Cytochrome P450 monooxygenase"/>
    <property type="match status" value="1"/>
</dbReference>
<dbReference type="InterPro" id="IPR036396">
    <property type="entry name" value="Cyt_P450_sf"/>
</dbReference>
<keyword evidence="3" id="KW-0349">Heme</keyword>
<keyword evidence="9" id="KW-1185">Reference proteome</keyword>
<dbReference type="InterPro" id="IPR001128">
    <property type="entry name" value="Cyt_P450"/>
</dbReference>
<organism evidence="8 9">
    <name type="scientific">Mycobacterium angelicum</name>
    <dbReference type="NCBI Taxonomy" id="470074"/>
    <lineage>
        <taxon>Bacteria</taxon>
        <taxon>Bacillati</taxon>
        <taxon>Actinomycetota</taxon>
        <taxon>Actinomycetes</taxon>
        <taxon>Mycobacteriales</taxon>
        <taxon>Mycobacteriaceae</taxon>
        <taxon>Mycobacterium</taxon>
    </lineage>
</organism>
<reference evidence="8 9" key="1">
    <citation type="submission" date="2017-02" db="EMBL/GenBank/DDBJ databases">
        <title>The new phylogeny of genus Mycobacterium.</title>
        <authorList>
            <person name="Tortoli E."/>
            <person name="Trovato A."/>
            <person name="Cirillo D.M."/>
        </authorList>
    </citation>
    <scope>NUCLEOTIDE SEQUENCE [LARGE SCALE GENOMIC DNA]</scope>
    <source>
        <strain evidence="8 9">DSM 45057</strain>
    </source>
</reference>
<dbReference type="CDD" id="cd11033">
    <property type="entry name" value="CYP142-like"/>
    <property type="match status" value="1"/>
</dbReference>
<comment type="cofactor">
    <cofactor evidence="1">
        <name>heme</name>
        <dbReference type="ChEBI" id="CHEBI:30413"/>
    </cofactor>
</comment>
<dbReference type="Gene3D" id="1.10.630.10">
    <property type="entry name" value="Cytochrome P450"/>
    <property type="match status" value="1"/>
</dbReference>
<dbReference type="Proteomes" id="UP000192284">
    <property type="component" value="Unassembled WGS sequence"/>
</dbReference>
<protein>
    <submittedName>
        <fullName evidence="8">Cytochrome</fullName>
    </submittedName>
</protein>
<evidence type="ECO:0000256" key="4">
    <source>
        <dbReference type="ARBA" id="ARBA00022723"/>
    </source>
</evidence>
<dbReference type="GO" id="GO:0020037">
    <property type="term" value="F:heme binding"/>
    <property type="evidence" value="ECO:0007669"/>
    <property type="project" value="InterPro"/>
</dbReference>